<accession>A0AAN9LBE1</accession>
<feature type="transmembrane region" description="Helical" evidence="1">
    <location>
        <begin position="7"/>
        <end position="24"/>
    </location>
</feature>
<dbReference type="Proteomes" id="UP001367508">
    <property type="component" value="Unassembled WGS sequence"/>
</dbReference>
<keyword evidence="1" id="KW-1133">Transmembrane helix</keyword>
<reference evidence="2 3" key="1">
    <citation type="submission" date="2024-01" db="EMBL/GenBank/DDBJ databases">
        <title>The genomes of 5 underutilized Papilionoideae crops provide insights into root nodulation and disease resistanc.</title>
        <authorList>
            <person name="Jiang F."/>
        </authorList>
    </citation>
    <scope>NUCLEOTIDE SEQUENCE [LARGE SCALE GENOMIC DNA]</scope>
    <source>
        <strain evidence="2">LVBAO_FW01</strain>
        <tissue evidence="2">Leaves</tissue>
    </source>
</reference>
<keyword evidence="1" id="KW-0472">Membrane</keyword>
<dbReference type="AlphaFoldDB" id="A0AAN9LBE1"/>
<gene>
    <name evidence="2" type="ORF">VNO77_25354</name>
</gene>
<keyword evidence="1" id="KW-0812">Transmembrane</keyword>
<keyword evidence="3" id="KW-1185">Reference proteome</keyword>
<name>A0AAN9LBE1_CANGL</name>
<sequence length="83" mass="9604">MEKERRVWLFLLQKSLVLASIIYLKRFSVGNDGLNDFQSLLGPSATVFVKRHMCFPNSPSINRFFVKFLIGRFAVSFLEVDAF</sequence>
<organism evidence="2 3">
    <name type="scientific">Canavalia gladiata</name>
    <name type="common">Sword bean</name>
    <name type="synonym">Dolichos gladiatus</name>
    <dbReference type="NCBI Taxonomy" id="3824"/>
    <lineage>
        <taxon>Eukaryota</taxon>
        <taxon>Viridiplantae</taxon>
        <taxon>Streptophyta</taxon>
        <taxon>Embryophyta</taxon>
        <taxon>Tracheophyta</taxon>
        <taxon>Spermatophyta</taxon>
        <taxon>Magnoliopsida</taxon>
        <taxon>eudicotyledons</taxon>
        <taxon>Gunneridae</taxon>
        <taxon>Pentapetalae</taxon>
        <taxon>rosids</taxon>
        <taxon>fabids</taxon>
        <taxon>Fabales</taxon>
        <taxon>Fabaceae</taxon>
        <taxon>Papilionoideae</taxon>
        <taxon>50 kb inversion clade</taxon>
        <taxon>NPAAA clade</taxon>
        <taxon>indigoferoid/millettioid clade</taxon>
        <taxon>Phaseoleae</taxon>
        <taxon>Canavalia</taxon>
    </lineage>
</organism>
<evidence type="ECO:0000313" key="3">
    <source>
        <dbReference type="Proteomes" id="UP001367508"/>
    </source>
</evidence>
<proteinExistence type="predicted"/>
<dbReference type="EMBL" id="JAYMYQ010000005">
    <property type="protein sequence ID" value="KAK7331138.1"/>
    <property type="molecule type" value="Genomic_DNA"/>
</dbReference>
<evidence type="ECO:0000256" key="1">
    <source>
        <dbReference type="SAM" id="Phobius"/>
    </source>
</evidence>
<comment type="caution">
    <text evidence="2">The sequence shown here is derived from an EMBL/GenBank/DDBJ whole genome shotgun (WGS) entry which is preliminary data.</text>
</comment>
<evidence type="ECO:0000313" key="2">
    <source>
        <dbReference type="EMBL" id="KAK7331138.1"/>
    </source>
</evidence>
<protein>
    <submittedName>
        <fullName evidence="2">Uncharacterized protein</fullName>
    </submittedName>
</protein>